<sequence>ADHLAYISYIREGIHLESLASRNPIDEFHAQITQAYEQIPAKINSESSNMLVRLGGSNDPAMWEKFGLKSPTSTRTYIINDQYIQNKRSSWTATTVMAYWIRKFLRPIFKLSEF</sequence>
<evidence type="ECO:0000313" key="2">
    <source>
        <dbReference type="EMBL" id="MDZ7542547.1"/>
    </source>
</evidence>
<reference evidence="2" key="1">
    <citation type="submission" date="2019-11" db="EMBL/GenBank/DDBJ databases">
        <title>Characterization of Clostridium perfringens isolates from swine manure treated agricultural soils.</title>
        <authorList>
            <person name="Wushke S.T."/>
        </authorList>
    </citation>
    <scope>NUCLEOTIDE SEQUENCE</scope>
    <source>
        <strain evidence="2">X62</strain>
    </source>
</reference>
<dbReference type="Gene3D" id="1.10.3060.10">
    <property type="entry name" value="Helical scaffold and wing domains of SecA"/>
    <property type="match status" value="1"/>
</dbReference>
<evidence type="ECO:0000313" key="3">
    <source>
        <dbReference type="Proteomes" id="UP001288944"/>
    </source>
</evidence>
<dbReference type="InterPro" id="IPR036266">
    <property type="entry name" value="SecA_Wing/Scaffold_sf"/>
</dbReference>
<dbReference type="Pfam" id="PF07516">
    <property type="entry name" value="SecA_SW"/>
    <property type="match status" value="1"/>
</dbReference>
<name>A0AAW9K2T0_CLOPF</name>
<dbReference type="GO" id="GO:0016020">
    <property type="term" value="C:membrane"/>
    <property type="evidence" value="ECO:0007669"/>
    <property type="project" value="InterPro"/>
</dbReference>
<accession>A0AAW9K2T0</accession>
<feature type="non-terminal residue" evidence="2">
    <location>
        <position position="1"/>
    </location>
</feature>
<dbReference type="EMBL" id="WNUR01000247">
    <property type="protein sequence ID" value="MDZ7542547.1"/>
    <property type="molecule type" value="Genomic_DNA"/>
</dbReference>
<proteinExistence type="predicted"/>
<dbReference type="Proteomes" id="UP001288944">
    <property type="component" value="Unassembled WGS sequence"/>
</dbReference>
<feature type="domain" description="SecA Wing/Scaffold" evidence="1">
    <location>
        <begin position="2"/>
        <end position="54"/>
    </location>
</feature>
<dbReference type="GO" id="GO:0017038">
    <property type="term" value="P:protein import"/>
    <property type="evidence" value="ECO:0007669"/>
    <property type="project" value="InterPro"/>
</dbReference>
<evidence type="ECO:0000259" key="1">
    <source>
        <dbReference type="Pfam" id="PF07516"/>
    </source>
</evidence>
<organism evidence="2 3">
    <name type="scientific">Clostridium perfringens</name>
    <dbReference type="NCBI Taxonomy" id="1502"/>
    <lineage>
        <taxon>Bacteria</taxon>
        <taxon>Bacillati</taxon>
        <taxon>Bacillota</taxon>
        <taxon>Clostridia</taxon>
        <taxon>Eubacteriales</taxon>
        <taxon>Clostridiaceae</taxon>
        <taxon>Clostridium</taxon>
    </lineage>
</organism>
<gene>
    <name evidence="2" type="ORF">GNF83_15325</name>
</gene>
<dbReference type="InterPro" id="IPR011116">
    <property type="entry name" value="SecA_Wing/Scaffold"/>
</dbReference>
<dbReference type="SUPFAM" id="SSF81886">
    <property type="entry name" value="Helical scaffold and wing domains of SecA"/>
    <property type="match status" value="1"/>
</dbReference>
<comment type="caution">
    <text evidence="2">The sequence shown here is derived from an EMBL/GenBank/DDBJ whole genome shotgun (WGS) entry which is preliminary data.</text>
</comment>
<protein>
    <submittedName>
        <fullName evidence="2">Accessory Sec system translocase SecA2</fullName>
    </submittedName>
</protein>
<dbReference type="AlphaFoldDB" id="A0AAW9K2T0"/>